<keyword evidence="3" id="KW-1185">Reference proteome</keyword>
<organism evidence="2 3">
    <name type="scientific">Stereocaulon virgatum</name>
    <dbReference type="NCBI Taxonomy" id="373712"/>
    <lineage>
        <taxon>Eukaryota</taxon>
        <taxon>Fungi</taxon>
        <taxon>Dikarya</taxon>
        <taxon>Ascomycota</taxon>
        <taxon>Pezizomycotina</taxon>
        <taxon>Lecanoromycetes</taxon>
        <taxon>OSLEUM clade</taxon>
        <taxon>Lecanoromycetidae</taxon>
        <taxon>Lecanorales</taxon>
        <taxon>Lecanorineae</taxon>
        <taxon>Stereocaulaceae</taxon>
        <taxon>Stereocaulon</taxon>
    </lineage>
</organism>
<evidence type="ECO:0000256" key="1">
    <source>
        <dbReference type="SAM" id="MobiDB-lite"/>
    </source>
</evidence>
<dbReference type="EMBL" id="JBEFKJ010000003">
    <property type="protein sequence ID" value="KAL2047410.1"/>
    <property type="molecule type" value="Genomic_DNA"/>
</dbReference>
<feature type="region of interest" description="Disordered" evidence="1">
    <location>
        <begin position="128"/>
        <end position="155"/>
    </location>
</feature>
<feature type="compositionally biased region" description="Basic and acidic residues" evidence="1">
    <location>
        <begin position="141"/>
        <end position="150"/>
    </location>
</feature>
<protein>
    <submittedName>
        <fullName evidence="2">Uncharacterized protein</fullName>
    </submittedName>
</protein>
<reference evidence="2 3" key="1">
    <citation type="submission" date="2024-09" db="EMBL/GenBank/DDBJ databases">
        <title>Rethinking Asexuality: The Enigmatic Case of Functional Sexual Genes in Lepraria (Stereocaulaceae).</title>
        <authorList>
            <person name="Doellman M."/>
            <person name="Sun Y."/>
            <person name="Barcenas-Pena A."/>
            <person name="Lumbsch H.T."/>
            <person name="Grewe F."/>
        </authorList>
    </citation>
    <scope>NUCLEOTIDE SEQUENCE [LARGE SCALE GENOMIC DNA]</scope>
    <source>
        <strain evidence="2 3">Mercado 3170</strain>
    </source>
</reference>
<sequence length="217" mass="23850">MSTTPITYGKIRYVTADWAPKPISQPFGLPDISEYGDERLVPIHDIRPLPTVDELPNAKEGTAQLLTHGFTAIKHPSSLNSSPYTAASWRDPEIVQKVYVAEVEEMLKRITGAKTVITEVLLLRGAPKSGYDVPSTNTSHGQEDPTKEAPTEAPGKTQTLIPAHVQDKTIFKLNFPSIIGFSPVLGGVLPAPKIHLDFTPGDARTHIRLFHPNPHRR</sequence>
<proteinExistence type="predicted"/>
<evidence type="ECO:0000313" key="2">
    <source>
        <dbReference type="EMBL" id="KAL2047410.1"/>
    </source>
</evidence>
<evidence type="ECO:0000313" key="3">
    <source>
        <dbReference type="Proteomes" id="UP001590950"/>
    </source>
</evidence>
<accession>A0ABR4APL3</accession>
<comment type="caution">
    <text evidence="2">The sequence shown here is derived from an EMBL/GenBank/DDBJ whole genome shotgun (WGS) entry which is preliminary data.</text>
</comment>
<name>A0ABR4APL3_9LECA</name>
<dbReference type="Proteomes" id="UP001590950">
    <property type="component" value="Unassembled WGS sequence"/>
</dbReference>
<gene>
    <name evidence="2" type="ORF">N7G274_001431</name>
</gene>